<accession>A0A0D8FVM6</accession>
<proteinExistence type="predicted"/>
<dbReference type="SUPFAM" id="SSF51735">
    <property type="entry name" value="NAD(P)-binding Rossmann-fold domains"/>
    <property type="match status" value="1"/>
</dbReference>
<dbReference type="InterPro" id="IPR036291">
    <property type="entry name" value="NAD(P)-bd_dom_sf"/>
</dbReference>
<dbReference type="InterPro" id="IPR001509">
    <property type="entry name" value="Epimerase_deHydtase"/>
</dbReference>
<dbReference type="RefSeq" id="WP_035390989.1">
    <property type="nucleotide sequence ID" value="NZ_JQKF01000035.1"/>
</dbReference>
<dbReference type="EMBL" id="JXUW01000009">
    <property type="protein sequence ID" value="KJE77004.1"/>
    <property type="molecule type" value="Genomic_DNA"/>
</dbReference>
<dbReference type="eggNOG" id="COG0451">
    <property type="taxonomic scope" value="Bacteria"/>
</dbReference>
<dbReference type="PANTHER" id="PTHR48079:SF6">
    <property type="entry name" value="NAD(P)-BINDING DOMAIN-CONTAINING PROTEIN-RELATED"/>
    <property type="match status" value="1"/>
</dbReference>
<dbReference type="OrthoDB" id="4373834at2"/>
<evidence type="ECO:0000259" key="1">
    <source>
        <dbReference type="Pfam" id="PF01370"/>
    </source>
</evidence>
<dbReference type="PANTHER" id="PTHR48079">
    <property type="entry name" value="PROTEIN YEEZ"/>
    <property type="match status" value="1"/>
</dbReference>
<name>A0A0D8FVM6_9ACTN</name>
<keyword evidence="3" id="KW-1185">Reference proteome</keyword>
<evidence type="ECO:0000313" key="2">
    <source>
        <dbReference type="EMBL" id="KJE77004.1"/>
    </source>
</evidence>
<dbReference type="InterPro" id="IPR051783">
    <property type="entry name" value="NAD(P)-dependent_oxidoreduct"/>
</dbReference>
<dbReference type="AlphaFoldDB" id="A0A0D8FVM6"/>
<sequence>MTILITGATGLVGSRLIPRLVDEGYDCRALVRPGRPLPEGVSTVAGDLLDPSTLPEAVAGISAVIHLAAVLRNPDPEQIRRANVDGTKNLIAAVQAHAHKARIIMASTNLVYDEDLPWPAREGDPAKPTRPYPASKIAAEQELRDSGLNWIVLRFAFVYGDGDGHLQSAPGLLGSWGWHPAATMSLIHHRDIATATQLALTGTLDRRIVNLTDDAPTSVYEIARIVGTDYPTSAQPLENPWNGHVDGTLARSLGFTPMVRSIYQAADEGAL</sequence>
<dbReference type="Proteomes" id="UP000032336">
    <property type="component" value="Unassembled WGS sequence"/>
</dbReference>
<comment type="caution">
    <text evidence="2">The sequence shown here is derived from an EMBL/GenBank/DDBJ whole genome shotgun (WGS) entry which is preliminary data.</text>
</comment>
<dbReference type="GeneID" id="78372545"/>
<gene>
    <name evidence="2" type="ORF">FEAC_13300</name>
</gene>
<feature type="domain" description="NAD-dependent epimerase/dehydratase" evidence="1">
    <location>
        <begin position="3"/>
        <end position="166"/>
    </location>
</feature>
<dbReference type="Pfam" id="PF01370">
    <property type="entry name" value="Epimerase"/>
    <property type="match status" value="1"/>
</dbReference>
<organism evidence="2 3">
    <name type="scientific">Ferrimicrobium acidiphilum DSM 19497</name>
    <dbReference type="NCBI Taxonomy" id="1121877"/>
    <lineage>
        <taxon>Bacteria</taxon>
        <taxon>Bacillati</taxon>
        <taxon>Actinomycetota</taxon>
        <taxon>Acidimicrobiia</taxon>
        <taxon>Acidimicrobiales</taxon>
        <taxon>Acidimicrobiaceae</taxon>
        <taxon>Ferrimicrobium</taxon>
    </lineage>
</organism>
<protein>
    <submittedName>
        <fullName evidence="2">3 beta-hydroxysteroid dehydrogenase/delta 5--&gt;4-isomerase</fullName>
    </submittedName>
</protein>
<reference evidence="2 3" key="1">
    <citation type="submission" date="2015-01" db="EMBL/GenBank/DDBJ databases">
        <title>Draft genome of the acidophilic iron oxidizer Ferrimicrobium acidiphilum strain T23.</title>
        <authorList>
            <person name="Poehlein A."/>
            <person name="Eisen S."/>
            <person name="Schloemann M."/>
            <person name="Johnson B.D."/>
            <person name="Daniel R."/>
            <person name="Muehling M."/>
        </authorList>
    </citation>
    <scope>NUCLEOTIDE SEQUENCE [LARGE SCALE GENOMIC DNA]</scope>
    <source>
        <strain evidence="2 3">T23</strain>
    </source>
</reference>
<dbReference type="GO" id="GO:0005737">
    <property type="term" value="C:cytoplasm"/>
    <property type="evidence" value="ECO:0007669"/>
    <property type="project" value="TreeGrafter"/>
</dbReference>
<dbReference type="STRING" id="1121877.FEAC_13300"/>
<keyword evidence="2" id="KW-0413">Isomerase</keyword>
<evidence type="ECO:0000313" key="3">
    <source>
        <dbReference type="Proteomes" id="UP000032336"/>
    </source>
</evidence>
<dbReference type="GO" id="GO:0004029">
    <property type="term" value="F:aldehyde dehydrogenase (NAD+) activity"/>
    <property type="evidence" value="ECO:0007669"/>
    <property type="project" value="TreeGrafter"/>
</dbReference>
<dbReference type="GO" id="GO:0016853">
    <property type="term" value="F:isomerase activity"/>
    <property type="evidence" value="ECO:0007669"/>
    <property type="project" value="UniProtKB-KW"/>
</dbReference>
<dbReference type="Gene3D" id="3.40.50.720">
    <property type="entry name" value="NAD(P)-binding Rossmann-like Domain"/>
    <property type="match status" value="1"/>
</dbReference>
<dbReference type="PATRIC" id="fig|1121877.4.peg.1457"/>